<keyword evidence="1" id="KW-0732">Signal</keyword>
<dbReference type="AlphaFoldDB" id="A0A0P1F4I2"/>
<protein>
    <recommendedName>
        <fullName evidence="4">ACR</fullName>
    </recommendedName>
</protein>
<dbReference type="PANTHER" id="PTHR37953">
    <property type="entry name" value="UPF0127 PROTEIN MJ1496"/>
    <property type="match status" value="1"/>
</dbReference>
<evidence type="ECO:0000313" key="3">
    <source>
        <dbReference type="Proteomes" id="UP000051587"/>
    </source>
</evidence>
<sequence length="160" mass="17479">MKQLVLIALALFWPMTAAAQSCRADSVYLKGGWGQARFSVELADNGDERARGLMFRESLPQSGGMLFVYPSPRIVSFWMQNTLIPLDMIFIDDTGMVRKVHHSAVPGDITGISSDSQVLAVLEINGGLSQAMGISPGTVLHHPAFDPKQAVWPCEDKFSD</sequence>
<dbReference type="PANTHER" id="PTHR37953:SF1">
    <property type="entry name" value="UPF0127 PROTEIN MJ1496"/>
    <property type="match status" value="1"/>
</dbReference>
<proteinExistence type="predicted"/>
<dbReference type="Pfam" id="PF02643">
    <property type="entry name" value="DUF192"/>
    <property type="match status" value="1"/>
</dbReference>
<gene>
    <name evidence="2" type="ORF">TG4357_00237</name>
</gene>
<accession>A0A0P1F4I2</accession>
<evidence type="ECO:0000256" key="1">
    <source>
        <dbReference type="SAM" id="SignalP"/>
    </source>
</evidence>
<dbReference type="Gene3D" id="2.60.120.1140">
    <property type="entry name" value="Protein of unknown function DUF192"/>
    <property type="match status" value="1"/>
</dbReference>
<dbReference type="Proteomes" id="UP000051587">
    <property type="component" value="Unassembled WGS sequence"/>
</dbReference>
<dbReference type="EMBL" id="CYSA01000003">
    <property type="protein sequence ID" value="CUH62670.1"/>
    <property type="molecule type" value="Genomic_DNA"/>
</dbReference>
<dbReference type="InterPro" id="IPR003795">
    <property type="entry name" value="DUF192"/>
</dbReference>
<organism evidence="2 3">
    <name type="scientific">Thalassovita gelatinovora</name>
    <name type="common">Thalassobius gelatinovorus</name>
    <dbReference type="NCBI Taxonomy" id="53501"/>
    <lineage>
        <taxon>Bacteria</taxon>
        <taxon>Pseudomonadati</taxon>
        <taxon>Pseudomonadota</taxon>
        <taxon>Alphaproteobacteria</taxon>
        <taxon>Rhodobacterales</taxon>
        <taxon>Roseobacteraceae</taxon>
        <taxon>Thalassovita</taxon>
    </lineage>
</organism>
<dbReference type="PROSITE" id="PS51257">
    <property type="entry name" value="PROKAR_LIPOPROTEIN"/>
    <property type="match status" value="1"/>
</dbReference>
<dbReference type="STRING" id="53501.SAMN04488043_103137"/>
<feature type="signal peptide" evidence="1">
    <location>
        <begin position="1"/>
        <end position="19"/>
    </location>
</feature>
<evidence type="ECO:0008006" key="4">
    <source>
        <dbReference type="Google" id="ProtNLM"/>
    </source>
</evidence>
<dbReference type="RefSeq" id="WP_058261039.1">
    <property type="nucleotide sequence ID" value="NZ_CP051181.1"/>
</dbReference>
<name>A0A0P1F4I2_THAGE</name>
<reference evidence="2 3" key="1">
    <citation type="submission" date="2015-09" db="EMBL/GenBank/DDBJ databases">
        <authorList>
            <consortium name="Swine Surveillance"/>
        </authorList>
    </citation>
    <scope>NUCLEOTIDE SEQUENCE [LARGE SCALE GENOMIC DNA]</scope>
    <source>
        <strain evidence="2 3">CECT 4357</strain>
    </source>
</reference>
<feature type="chain" id="PRO_5006062258" description="ACR" evidence="1">
    <location>
        <begin position="20"/>
        <end position="160"/>
    </location>
</feature>
<dbReference type="InterPro" id="IPR038695">
    <property type="entry name" value="Saro_0823-like_sf"/>
</dbReference>
<keyword evidence="3" id="KW-1185">Reference proteome</keyword>
<evidence type="ECO:0000313" key="2">
    <source>
        <dbReference type="EMBL" id="CUH62670.1"/>
    </source>
</evidence>